<protein>
    <submittedName>
        <fullName evidence="1">Unannotated protein</fullName>
    </submittedName>
</protein>
<sequence length="57" mass="6115">MLIEILVAIKGPDSAMQVFNESVNGGGFEAAFQRIYGTSFQSVLPIISRTIALELGN</sequence>
<accession>A0A6J6LKC1</accession>
<evidence type="ECO:0000313" key="1">
    <source>
        <dbReference type="EMBL" id="CAB4661109.1"/>
    </source>
</evidence>
<name>A0A6J6LKC1_9ZZZZ</name>
<dbReference type="EMBL" id="CAEZWN010000114">
    <property type="protein sequence ID" value="CAB4661109.1"/>
    <property type="molecule type" value="Genomic_DNA"/>
</dbReference>
<organism evidence="1">
    <name type="scientific">freshwater metagenome</name>
    <dbReference type="NCBI Taxonomy" id="449393"/>
    <lineage>
        <taxon>unclassified sequences</taxon>
        <taxon>metagenomes</taxon>
        <taxon>ecological metagenomes</taxon>
    </lineage>
</organism>
<reference evidence="1" key="1">
    <citation type="submission" date="2020-05" db="EMBL/GenBank/DDBJ databases">
        <authorList>
            <person name="Chiriac C."/>
            <person name="Salcher M."/>
            <person name="Ghai R."/>
            <person name="Kavagutti S V."/>
        </authorList>
    </citation>
    <scope>NUCLEOTIDE SEQUENCE</scope>
</reference>
<proteinExistence type="predicted"/>
<gene>
    <name evidence="1" type="ORF">UFOPK2252_00948</name>
</gene>
<dbReference type="AlphaFoldDB" id="A0A6J6LKC1"/>